<gene>
    <name evidence="1" type="ORF">PHET_12469</name>
</gene>
<dbReference type="InterPro" id="IPR016024">
    <property type="entry name" value="ARM-type_fold"/>
</dbReference>
<comment type="caution">
    <text evidence="1">The sequence shown here is derived from an EMBL/GenBank/DDBJ whole genome shotgun (WGS) entry which is preliminary data.</text>
</comment>
<evidence type="ECO:0000313" key="2">
    <source>
        <dbReference type="Proteomes" id="UP000748531"/>
    </source>
</evidence>
<name>A0A8J4WLV4_9TREM</name>
<evidence type="ECO:0008006" key="3">
    <source>
        <dbReference type="Google" id="ProtNLM"/>
    </source>
</evidence>
<reference evidence="1" key="1">
    <citation type="submission" date="2019-05" db="EMBL/GenBank/DDBJ databases">
        <title>Annotation for the trematode Paragonimus heterotremus.</title>
        <authorList>
            <person name="Choi Y.-J."/>
        </authorList>
    </citation>
    <scope>NUCLEOTIDE SEQUENCE</scope>
    <source>
        <strain evidence="1">LC</strain>
    </source>
</reference>
<dbReference type="InterPro" id="IPR011989">
    <property type="entry name" value="ARM-like"/>
</dbReference>
<dbReference type="SUPFAM" id="SSF48371">
    <property type="entry name" value="ARM repeat"/>
    <property type="match status" value="1"/>
</dbReference>
<dbReference type="Gene3D" id="1.25.10.10">
    <property type="entry name" value="Leucine-rich Repeat Variant"/>
    <property type="match status" value="1"/>
</dbReference>
<organism evidence="1 2">
    <name type="scientific">Paragonimus heterotremus</name>
    <dbReference type="NCBI Taxonomy" id="100268"/>
    <lineage>
        <taxon>Eukaryota</taxon>
        <taxon>Metazoa</taxon>
        <taxon>Spiralia</taxon>
        <taxon>Lophotrochozoa</taxon>
        <taxon>Platyhelminthes</taxon>
        <taxon>Trematoda</taxon>
        <taxon>Digenea</taxon>
        <taxon>Plagiorchiida</taxon>
        <taxon>Troglotremata</taxon>
        <taxon>Troglotrematidae</taxon>
        <taxon>Paragonimus</taxon>
    </lineage>
</organism>
<accession>A0A8J4WLV4</accession>
<dbReference type="AlphaFoldDB" id="A0A8J4WLV4"/>
<dbReference type="Proteomes" id="UP000748531">
    <property type="component" value="Unassembled WGS sequence"/>
</dbReference>
<sequence length="179" mass="19699">MSFPDTLILMLTSQDTETILNAAGTLGTIAEFDEGREWLLNNIGDFTKLLEHAARLLQSSNQWVASNAALVLARFSISDKGLQMIMERPQLSNILVNLINCLGVDKAGCGMNCAFTLGRICDSSLGIRKILETPNKAKMVSLIQIVIIAYVIVNKCTCTIDFRELQRELNAIHSSPTQL</sequence>
<keyword evidence="2" id="KW-1185">Reference proteome</keyword>
<protein>
    <recommendedName>
        <fullName evidence="3">Armadillo repeat-containing domain-containing protein</fullName>
    </recommendedName>
</protein>
<proteinExistence type="predicted"/>
<dbReference type="EMBL" id="LUCH01016550">
    <property type="protein sequence ID" value="KAF5395275.1"/>
    <property type="molecule type" value="Genomic_DNA"/>
</dbReference>
<dbReference type="OrthoDB" id="10253954at2759"/>
<evidence type="ECO:0000313" key="1">
    <source>
        <dbReference type="EMBL" id="KAF5395275.1"/>
    </source>
</evidence>